<dbReference type="EMBL" id="JAEPRQ010000001">
    <property type="protein sequence ID" value="MBK4215454.1"/>
    <property type="molecule type" value="Genomic_DNA"/>
</dbReference>
<evidence type="ECO:0000313" key="3">
    <source>
        <dbReference type="Proteomes" id="UP000640485"/>
    </source>
</evidence>
<feature type="transmembrane region" description="Helical" evidence="1">
    <location>
        <begin position="183"/>
        <end position="207"/>
    </location>
</feature>
<keyword evidence="1" id="KW-0472">Membrane</keyword>
<dbReference type="Proteomes" id="UP000640485">
    <property type="component" value="Unassembled WGS sequence"/>
</dbReference>
<organism evidence="2 3">
    <name type="scientific">Paracoccus caeni</name>
    <dbReference type="NCBI Taxonomy" id="657651"/>
    <lineage>
        <taxon>Bacteria</taxon>
        <taxon>Pseudomonadati</taxon>
        <taxon>Pseudomonadota</taxon>
        <taxon>Alphaproteobacteria</taxon>
        <taxon>Rhodobacterales</taxon>
        <taxon>Paracoccaceae</taxon>
        <taxon>Paracoccus</taxon>
    </lineage>
</organism>
<feature type="transmembrane region" description="Helical" evidence="1">
    <location>
        <begin position="227"/>
        <end position="256"/>
    </location>
</feature>
<accession>A0A934SDN9</accession>
<sequence length="259" mass="27738">MAFGFAVPAALGFLLLVGIVGSTYSGESFSESLVSLLFGDIRKTGAFLIIGLAQFLGLWLASMFGLVVGQHIAQPSVKTPEAVSTGGLSPVANEEPPALLSNIRQDDEPSDGVGRAPGTVRLVTLLTLISLALLFLFAYAAGRPIGFSGPVELIFPLFVATALGAWWATAIRSQPDRQQRARVAIWSTILGWLVIAAYWVFLVITVIGLSNLNEMQGLELDVTAVSLMIMTTTTLITLAITYAILEFGLWLGAWLARRR</sequence>
<keyword evidence="3" id="KW-1185">Reference proteome</keyword>
<evidence type="ECO:0000256" key="1">
    <source>
        <dbReference type="SAM" id="Phobius"/>
    </source>
</evidence>
<evidence type="ECO:0000313" key="2">
    <source>
        <dbReference type="EMBL" id="MBK4215454.1"/>
    </source>
</evidence>
<feature type="transmembrane region" description="Helical" evidence="1">
    <location>
        <begin position="45"/>
        <end position="68"/>
    </location>
</feature>
<dbReference type="AlphaFoldDB" id="A0A934SDN9"/>
<protein>
    <submittedName>
        <fullName evidence="2">Uncharacterized protein</fullName>
    </submittedName>
</protein>
<dbReference type="RefSeq" id="WP_200684450.1">
    <property type="nucleotide sequence ID" value="NZ_JAEPRQ010000001.1"/>
</dbReference>
<reference evidence="2" key="1">
    <citation type="submission" date="2021-01" db="EMBL/GenBank/DDBJ databases">
        <title>Paracoccus amoyensis sp. nov., isolated from the surface seawater along the coast of Xiamen Island, China.</title>
        <authorList>
            <person name="Lyu L."/>
        </authorList>
    </citation>
    <scope>NUCLEOTIDE SEQUENCE</scope>
    <source>
        <strain evidence="2">MJ17</strain>
    </source>
</reference>
<comment type="caution">
    <text evidence="2">The sequence shown here is derived from an EMBL/GenBank/DDBJ whole genome shotgun (WGS) entry which is preliminary data.</text>
</comment>
<keyword evidence="1" id="KW-0812">Transmembrane</keyword>
<feature type="transmembrane region" description="Helical" evidence="1">
    <location>
        <begin position="122"/>
        <end position="141"/>
    </location>
</feature>
<proteinExistence type="predicted"/>
<keyword evidence="1" id="KW-1133">Transmembrane helix</keyword>
<gene>
    <name evidence="2" type="ORF">JJJ17_05890</name>
</gene>
<name>A0A934SDN9_9RHOB</name>
<feature type="transmembrane region" description="Helical" evidence="1">
    <location>
        <begin position="153"/>
        <end position="171"/>
    </location>
</feature>